<evidence type="ECO:0000313" key="3">
    <source>
        <dbReference type="Proteomes" id="UP000694891"/>
    </source>
</evidence>
<dbReference type="AlphaFoldDB" id="A0A9Y4NL68"/>
<keyword evidence="3" id="KW-1185">Reference proteome</keyword>
<evidence type="ECO:0000256" key="1">
    <source>
        <dbReference type="SAM" id="MobiDB-lite"/>
    </source>
</evidence>
<name>A0A9Y4NL68_9TELE</name>
<dbReference type="RefSeq" id="XP_008299268.1">
    <property type="nucleotide sequence ID" value="XM_008301046.1"/>
</dbReference>
<evidence type="ECO:0000256" key="2">
    <source>
        <dbReference type="SAM" id="Phobius"/>
    </source>
</evidence>
<proteinExistence type="predicted"/>
<feature type="region of interest" description="Disordered" evidence="1">
    <location>
        <begin position="134"/>
        <end position="168"/>
    </location>
</feature>
<accession>A0A9Y4NL68</accession>
<protein>
    <submittedName>
        <fullName evidence="4">Linker for activation of T-cells family member 2</fullName>
    </submittedName>
</protein>
<feature type="transmembrane region" description="Helical" evidence="2">
    <location>
        <begin position="6"/>
        <end position="28"/>
    </location>
</feature>
<dbReference type="Proteomes" id="UP000694891">
    <property type="component" value="Unplaced"/>
</dbReference>
<organism evidence="3 4">
    <name type="scientific">Stegastes partitus</name>
    <name type="common">bicolor damselfish</name>
    <dbReference type="NCBI Taxonomy" id="144197"/>
    <lineage>
        <taxon>Eukaryota</taxon>
        <taxon>Metazoa</taxon>
        <taxon>Chordata</taxon>
        <taxon>Craniata</taxon>
        <taxon>Vertebrata</taxon>
        <taxon>Euteleostomi</taxon>
        <taxon>Actinopterygii</taxon>
        <taxon>Neopterygii</taxon>
        <taxon>Teleostei</taxon>
        <taxon>Neoteleostei</taxon>
        <taxon>Acanthomorphata</taxon>
        <taxon>Ovalentaria</taxon>
        <taxon>Pomacentridae</taxon>
        <taxon>Stegastes</taxon>
    </lineage>
</organism>
<gene>
    <name evidence="4" type="primary">LOC103371653</name>
</gene>
<feature type="compositionally biased region" description="Polar residues" evidence="1">
    <location>
        <begin position="143"/>
        <end position="154"/>
    </location>
</feature>
<dbReference type="GeneID" id="103371653"/>
<feature type="compositionally biased region" description="Acidic residues" evidence="1">
    <location>
        <begin position="155"/>
        <end position="168"/>
    </location>
</feature>
<keyword evidence="2" id="KW-0472">Membrane</keyword>
<evidence type="ECO:0000313" key="4">
    <source>
        <dbReference type="RefSeq" id="XP_008299268.1"/>
    </source>
</evidence>
<sequence>MTVSSSVLVVVLTVMSVASLSLMSLLCLRCRRKSKIKEVESQIYDPQTFQRGGSKFAVVRSTTVTRANQIMSTPVETPEEMESPAVQTLSSSLEHDYVAPIAISVYANEPTEVTMDENDHSPSDYENVFPSIQMTDDEDDYENTQFLDQVMGQQEDSEPDYVNEADYT</sequence>
<reference evidence="4" key="1">
    <citation type="submission" date="2025-08" db="UniProtKB">
        <authorList>
            <consortium name="RefSeq"/>
        </authorList>
    </citation>
    <scope>IDENTIFICATION</scope>
</reference>
<keyword evidence="2" id="KW-0812">Transmembrane</keyword>
<keyword evidence="2" id="KW-1133">Transmembrane helix</keyword>